<protein>
    <submittedName>
        <fullName evidence="2">Uncharacterized protein</fullName>
    </submittedName>
</protein>
<evidence type="ECO:0000256" key="1">
    <source>
        <dbReference type="SAM" id="SignalP"/>
    </source>
</evidence>
<evidence type="ECO:0000313" key="2">
    <source>
        <dbReference type="EMBL" id="OTG09000.1"/>
    </source>
</evidence>
<keyword evidence="1" id="KW-0732">Signal</keyword>
<name>A0A251TCY9_HELAN</name>
<gene>
    <name evidence="2" type="ORF">HannXRQ_Chr11g0348021</name>
</gene>
<keyword evidence="3" id="KW-1185">Reference proteome</keyword>
<dbReference type="AlphaFoldDB" id="A0A251TCY9"/>
<evidence type="ECO:0000313" key="3">
    <source>
        <dbReference type="Proteomes" id="UP000215914"/>
    </source>
</evidence>
<dbReference type="InParanoid" id="A0A251TCY9"/>
<reference evidence="3" key="1">
    <citation type="journal article" date="2017" name="Nature">
        <title>The sunflower genome provides insights into oil metabolism, flowering and Asterid evolution.</title>
        <authorList>
            <person name="Badouin H."/>
            <person name="Gouzy J."/>
            <person name="Grassa C.J."/>
            <person name="Murat F."/>
            <person name="Staton S.E."/>
            <person name="Cottret L."/>
            <person name="Lelandais-Briere C."/>
            <person name="Owens G.L."/>
            <person name="Carrere S."/>
            <person name="Mayjonade B."/>
            <person name="Legrand L."/>
            <person name="Gill N."/>
            <person name="Kane N.C."/>
            <person name="Bowers J.E."/>
            <person name="Hubner S."/>
            <person name="Bellec A."/>
            <person name="Berard A."/>
            <person name="Berges H."/>
            <person name="Blanchet N."/>
            <person name="Boniface M.C."/>
            <person name="Brunel D."/>
            <person name="Catrice O."/>
            <person name="Chaidir N."/>
            <person name="Claudel C."/>
            <person name="Donnadieu C."/>
            <person name="Faraut T."/>
            <person name="Fievet G."/>
            <person name="Helmstetter N."/>
            <person name="King M."/>
            <person name="Knapp S.J."/>
            <person name="Lai Z."/>
            <person name="Le Paslier M.C."/>
            <person name="Lippi Y."/>
            <person name="Lorenzon L."/>
            <person name="Mandel J.R."/>
            <person name="Marage G."/>
            <person name="Marchand G."/>
            <person name="Marquand E."/>
            <person name="Bret-Mestries E."/>
            <person name="Morien E."/>
            <person name="Nambeesan S."/>
            <person name="Nguyen T."/>
            <person name="Pegot-Espagnet P."/>
            <person name="Pouilly N."/>
            <person name="Raftis F."/>
            <person name="Sallet E."/>
            <person name="Schiex T."/>
            <person name="Thomas J."/>
            <person name="Vandecasteele C."/>
            <person name="Vares D."/>
            <person name="Vear F."/>
            <person name="Vautrin S."/>
            <person name="Crespi M."/>
            <person name="Mangin B."/>
            <person name="Burke J.M."/>
            <person name="Salse J."/>
            <person name="Munos S."/>
            <person name="Vincourt P."/>
            <person name="Rieseberg L.H."/>
            <person name="Langlade N.B."/>
        </authorList>
    </citation>
    <scope>NUCLEOTIDE SEQUENCE [LARGE SCALE GENOMIC DNA]</scope>
    <source>
        <strain evidence="3">cv. SF193</strain>
    </source>
</reference>
<dbReference type="EMBL" id="CM007900">
    <property type="protein sequence ID" value="OTG09000.1"/>
    <property type="molecule type" value="Genomic_DNA"/>
</dbReference>
<proteinExistence type="predicted"/>
<feature type="signal peptide" evidence="1">
    <location>
        <begin position="1"/>
        <end position="17"/>
    </location>
</feature>
<organism evidence="2 3">
    <name type="scientific">Helianthus annuus</name>
    <name type="common">Common sunflower</name>
    <dbReference type="NCBI Taxonomy" id="4232"/>
    <lineage>
        <taxon>Eukaryota</taxon>
        <taxon>Viridiplantae</taxon>
        <taxon>Streptophyta</taxon>
        <taxon>Embryophyta</taxon>
        <taxon>Tracheophyta</taxon>
        <taxon>Spermatophyta</taxon>
        <taxon>Magnoliopsida</taxon>
        <taxon>eudicotyledons</taxon>
        <taxon>Gunneridae</taxon>
        <taxon>Pentapetalae</taxon>
        <taxon>asterids</taxon>
        <taxon>campanulids</taxon>
        <taxon>Asterales</taxon>
        <taxon>Asteraceae</taxon>
        <taxon>Asteroideae</taxon>
        <taxon>Heliantheae alliance</taxon>
        <taxon>Heliantheae</taxon>
        <taxon>Helianthus</taxon>
    </lineage>
</organism>
<dbReference type="Proteomes" id="UP000215914">
    <property type="component" value="Chromosome 11"/>
</dbReference>
<feature type="chain" id="PRO_5012400160" evidence="1">
    <location>
        <begin position="18"/>
        <end position="59"/>
    </location>
</feature>
<accession>A0A251TCY9</accession>
<sequence length="59" mass="6591">MAMNGLIRLLCQAKVFGICLLDNKIMTTLIKACDTTGGIDPHMHLKQNQLTLHEQTCCF</sequence>